<organism evidence="1 2">
    <name type="scientific">Acrobeloides nanus</name>
    <dbReference type="NCBI Taxonomy" id="290746"/>
    <lineage>
        <taxon>Eukaryota</taxon>
        <taxon>Metazoa</taxon>
        <taxon>Ecdysozoa</taxon>
        <taxon>Nematoda</taxon>
        <taxon>Chromadorea</taxon>
        <taxon>Rhabditida</taxon>
        <taxon>Tylenchina</taxon>
        <taxon>Cephalobomorpha</taxon>
        <taxon>Cephaloboidea</taxon>
        <taxon>Cephalobidae</taxon>
        <taxon>Acrobeloides</taxon>
    </lineage>
</organism>
<dbReference type="WBParaSite" id="ACRNAN_scaffold2833.g16320.t1">
    <property type="protein sequence ID" value="ACRNAN_scaffold2833.g16320.t1"/>
    <property type="gene ID" value="ACRNAN_scaffold2833.g16320"/>
</dbReference>
<name>A0A914DIV2_9BILA</name>
<accession>A0A914DIV2</accession>
<dbReference type="AlphaFoldDB" id="A0A914DIV2"/>
<evidence type="ECO:0000313" key="2">
    <source>
        <dbReference type="WBParaSite" id="ACRNAN_scaffold2833.g16320.t1"/>
    </source>
</evidence>
<dbReference type="PANTHER" id="PTHR23020">
    <property type="entry name" value="UNCHARACTERIZED NUCLEAR HORMONE RECEPTOR-RELATED"/>
    <property type="match status" value="1"/>
</dbReference>
<sequence length="138" mass="15778">MKDMTRKMNNKAIESHPGNPAFDLARIITLCTDAEVRRELETFIFDYYHENLTNFMGAVGKHPDFKVEQFITAYNYAMINQAIMLPALLTFFSSNHEVSEEIQEARNAKLVLRSKLGLEDAVKKLEAMHPDWIPTTGA</sequence>
<dbReference type="InterPro" id="IPR012877">
    <property type="entry name" value="Dhs-27"/>
</dbReference>
<dbReference type="InterPro" id="IPR052961">
    <property type="entry name" value="Oxido-Kinase-like_Enzymes"/>
</dbReference>
<dbReference type="Pfam" id="PF07914">
    <property type="entry name" value="DUF1679"/>
    <property type="match status" value="1"/>
</dbReference>
<reference evidence="2" key="1">
    <citation type="submission" date="2022-11" db="UniProtKB">
        <authorList>
            <consortium name="WormBaseParasite"/>
        </authorList>
    </citation>
    <scope>IDENTIFICATION</scope>
</reference>
<evidence type="ECO:0000313" key="1">
    <source>
        <dbReference type="Proteomes" id="UP000887540"/>
    </source>
</evidence>
<dbReference type="Proteomes" id="UP000887540">
    <property type="component" value="Unplaced"/>
</dbReference>
<protein>
    <submittedName>
        <fullName evidence="2">Uncharacterized protein</fullName>
    </submittedName>
</protein>
<proteinExistence type="predicted"/>
<keyword evidence="1" id="KW-1185">Reference proteome</keyword>
<dbReference type="PANTHER" id="PTHR23020:SF41">
    <property type="entry name" value="AMINOGLYCOSIDE PHOSPHOTRANSFERASE DOMAIN-CONTAINING PROTEIN"/>
    <property type="match status" value="1"/>
</dbReference>